<dbReference type="EMBL" id="OU015568">
    <property type="protein sequence ID" value="CAG5088858.1"/>
    <property type="molecule type" value="Genomic_DNA"/>
</dbReference>
<dbReference type="InterPro" id="IPR009072">
    <property type="entry name" value="Histone-fold"/>
</dbReference>
<protein>
    <submittedName>
        <fullName evidence="3">Oidioi.mRNA.OKI2018_I69.PAR.g11993.t1.cds</fullName>
    </submittedName>
</protein>
<dbReference type="SMART" id="SM00428">
    <property type="entry name" value="H3"/>
    <property type="match status" value="1"/>
</dbReference>
<dbReference type="InterPro" id="IPR007125">
    <property type="entry name" value="H2A/H2B/H3"/>
</dbReference>
<gene>
    <name evidence="3" type="ORF">OKIOD_LOCUS3551</name>
</gene>
<evidence type="ECO:0000313" key="4">
    <source>
        <dbReference type="Proteomes" id="UP001158576"/>
    </source>
</evidence>
<evidence type="ECO:0000313" key="3">
    <source>
        <dbReference type="EMBL" id="CAG5088858.1"/>
    </source>
</evidence>
<comment type="similarity">
    <text evidence="1">Belongs to the histone H3 family.</text>
</comment>
<evidence type="ECO:0000256" key="1">
    <source>
        <dbReference type="ARBA" id="ARBA00010343"/>
    </source>
</evidence>
<dbReference type="Pfam" id="PF00125">
    <property type="entry name" value="Histone"/>
    <property type="match status" value="1"/>
</dbReference>
<reference evidence="3 4" key="1">
    <citation type="submission" date="2021-04" db="EMBL/GenBank/DDBJ databases">
        <authorList>
            <person name="Bliznina A."/>
        </authorList>
    </citation>
    <scope>NUCLEOTIDE SEQUENCE [LARGE SCALE GENOMIC DNA]</scope>
</reference>
<dbReference type="PANTHER" id="PTHR45810:SF1">
    <property type="entry name" value="HISTONE H3-LIKE CENTROMERIC PROTEIN A"/>
    <property type="match status" value="1"/>
</dbReference>
<evidence type="ECO:0000259" key="2">
    <source>
        <dbReference type="Pfam" id="PF00125"/>
    </source>
</evidence>
<name>A0ABN7RY96_OIKDI</name>
<proteinExistence type="inferred from homology"/>
<sequence length="119" mass="13751">MGLCSVDDPCASRICRHGAPRKRYKYRSGTVALREAIDLQLSTQLLIRKTPFQRLTREIVNSVHYPLRIASRALEAFQEACETHITSVFTDANEFVAHGKRKTLQKRDIDLALRLRRER</sequence>
<accession>A0ABN7RY96</accession>
<dbReference type="InterPro" id="IPR000164">
    <property type="entry name" value="Histone_H3/CENP-A"/>
</dbReference>
<dbReference type="PRINTS" id="PR00622">
    <property type="entry name" value="HISTONEH3"/>
</dbReference>
<dbReference type="PANTHER" id="PTHR45810">
    <property type="entry name" value="HISTONE H3.2"/>
    <property type="match status" value="1"/>
</dbReference>
<dbReference type="Proteomes" id="UP001158576">
    <property type="component" value="Chromosome PAR"/>
</dbReference>
<dbReference type="Gene3D" id="1.10.20.10">
    <property type="entry name" value="Histone, subunit A"/>
    <property type="match status" value="1"/>
</dbReference>
<keyword evidence="4" id="KW-1185">Reference proteome</keyword>
<feature type="domain" description="Core Histone H2A/H2B/H3" evidence="2">
    <location>
        <begin position="29"/>
        <end position="115"/>
    </location>
</feature>
<dbReference type="SUPFAM" id="SSF47113">
    <property type="entry name" value="Histone-fold"/>
    <property type="match status" value="1"/>
</dbReference>
<organism evidence="3 4">
    <name type="scientific">Oikopleura dioica</name>
    <name type="common">Tunicate</name>
    <dbReference type="NCBI Taxonomy" id="34765"/>
    <lineage>
        <taxon>Eukaryota</taxon>
        <taxon>Metazoa</taxon>
        <taxon>Chordata</taxon>
        <taxon>Tunicata</taxon>
        <taxon>Appendicularia</taxon>
        <taxon>Copelata</taxon>
        <taxon>Oikopleuridae</taxon>
        <taxon>Oikopleura</taxon>
    </lineage>
</organism>